<accession>A0A3B1BF59</accession>
<gene>
    <name evidence="1" type="ORF">MNBD_GAMMA24-1047</name>
</gene>
<protein>
    <submittedName>
        <fullName evidence="1">Uncharacterized protein</fullName>
    </submittedName>
</protein>
<evidence type="ECO:0000313" key="1">
    <source>
        <dbReference type="EMBL" id="VAX13071.1"/>
    </source>
</evidence>
<sequence>MDEYSTDSLFPNHLSDEAAFELSESLNMPALLCDGKYFAQIRRHLNTRPEQQCSIGFATQKNIEEEDDGKPLF</sequence>
<reference evidence="1" key="1">
    <citation type="submission" date="2018-06" db="EMBL/GenBank/DDBJ databases">
        <authorList>
            <person name="Zhirakovskaya E."/>
        </authorList>
    </citation>
    <scope>NUCLEOTIDE SEQUENCE</scope>
</reference>
<dbReference type="AlphaFoldDB" id="A0A3B1BF59"/>
<dbReference type="EMBL" id="UOFZ01000092">
    <property type="protein sequence ID" value="VAX13071.1"/>
    <property type="molecule type" value="Genomic_DNA"/>
</dbReference>
<organism evidence="1">
    <name type="scientific">hydrothermal vent metagenome</name>
    <dbReference type="NCBI Taxonomy" id="652676"/>
    <lineage>
        <taxon>unclassified sequences</taxon>
        <taxon>metagenomes</taxon>
        <taxon>ecological metagenomes</taxon>
    </lineage>
</organism>
<proteinExistence type="predicted"/>
<name>A0A3B1BF59_9ZZZZ</name>